<organism evidence="6 7">
    <name type="scientific">Actinoplanes nipponensis</name>
    <dbReference type="NCBI Taxonomy" id="135950"/>
    <lineage>
        <taxon>Bacteria</taxon>
        <taxon>Bacillati</taxon>
        <taxon>Actinomycetota</taxon>
        <taxon>Actinomycetes</taxon>
        <taxon>Micromonosporales</taxon>
        <taxon>Micromonosporaceae</taxon>
        <taxon>Actinoplanes</taxon>
    </lineage>
</organism>
<evidence type="ECO:0000313" key="6">
    <source>
        <dbReference type="EMBL" id="GIE46750.1"/>
    </source>
</evidence>
<reference evidence="6" key="1">
    <citation type="submission" date="2021-01" db="EMBL/GenBank/DDBJ databases">
        <title>Whole genome shotgun sequence of Actinoplanes nipponensis NBRC 14063.</title>
        <authorList>
            <person name="Komaki H."/>
            <person name="Tamura T."/>
        </authorList>
    </citation>
    <scope>NUCLEOTIDE SEQUENCE</scope>
    <source>
        <strain evidence="6">NBRC 14063</strain>
    </source>
</reference>
<evidence type="ECO:0000256" key="1">
    <source>
        <dbReference type="ARBA" id="ARBA00001946"/>
    </source>
</evidence>
<evidence type="ECO:0000256" key="3">
    <source>
        <dbReference type="ARBA" id="ARBA00022801"/>
    </source>
</evidence>
<evidence type="ECO:0000259" key="5">
    <source>
        <dbReference type="PROSITE" id="PS51462"/>
    </source>
</evidence>
<evidence type="ECO:0000256" key="2">
    <source>
        <dbReference type="ARBA" id="ARBA00005582"/>
    </source>
</evidence>
<dbReference type="AlphaFoldDB" id="A0A919JCA6"/>
<dbReference type="Gene3D" id="3.90.79.10">
    <property type="entry name" value="Nucleoside Triphosphate Pyrophosphohydrolase"/>
    <property type="match status" value="1"/>
</dbReference>
<dbReference type="GO" id="GO:0016787">
    <property type="term" value="F:hydrolase activity"/>
    <property type="evidence" value="ECO:0007669"/>
    <property type="project" value="UniProtKB-KW"/>
</dbReference>
<comment type="cofactor">
    <cofactor evidence="1">
        <name>Mg(2+)</name>
        <dbReference type="ChEBI" id="CHEBI:18420"/>
    </cofactor>
</comment>
<keyword evidence="3 4" id="KW-0378">Hydrolase</keyword>
<comment type="similarity">
    <text evidence="2 4">Belongs to the Nudix hydrolase family.</text>
</comment>
<gene>
    <name evidence="6" type="ORF">Ani05nite_02840</name>
</gene>
<dbReference type="PANTHER" id="PTHR43046">
    <property type="entry name" value="GDP-MANNOSE MANNOSYL HYDROLASE"/>
    <property type="match status" value="1"/>
</dbReference>
<dbReference type="RefSeq" id="WP_239129087.1">
    <property type="nucleotide sequence ID" value="NZ_BAAAYJ010000075.1"/>
</dbReference>
<feature type="domain" description="Nudix hydrolase" evidence="5">
    <location>
        <begin position="23"/>
        <end position="158"/>
    </location>
</feature>
<dbReference type="EMBL" id="BOMQ01000008">
    <property type="protein sequence ID" value="GIE46750.1"/>
    <property type="molecule type" value="Genomic_DNA"/>
</dbReference>
<dbReference type="PROSITE" id="PS51462">
    <property type="entry name" value="NUDIX"/>
    <property type="match status" value="1"/>
</dbReference>
<dbReference type="InterPro" id="IPR000086">
    <property type="entry name" value="NUDIX_hydrolase_dom"/>
</dbReference>
<dbReference type="PANTHER" id="PTHR43046:SF16">
    <property type="entry name" value="ADP-RIBOSE PYROPHOSPHATASE YJHB-RELATED"/>
    <property type="match status" value="1"/>
</dbReference>
<proteinExistence type="inferred from homology"/>
<dbReference type="InterPro" id="IPR020476">
    <property type="entry name" value="Nudix_hydrolase"/>
</dbReference>
<sequence length="164" mass="18453">MGLSWEESYIGGLRTLAGDERVLISVGAHGLVRDPRGRILLIQRSDDRTWALPGGTMELGETLRECAIREVREEAGLRAHEVTPFGLYTRARDWFPNPYGHTYQYISLMCRVDRYDGELARTTDESVDAGWFDPGELPEHTGSLVLRALRDLALFEAKGVFALD</sequence>
<comment type="caution">
    <text evidence="6">The sequence shown here is derived from an EMBL/GenBank/DDBJ whole genome shotgun (WGS) entry which is preliminary data.</text>
</comment>
<accession>A0A919JCA6</accession>
<protein>
    <recommendedName>
        <fullName evidence="5">Nudix hydrolase domain-containing protein</fullName>
    </recommendedName>
</protein>
<keyword evidence="7" id="KW-1185">Reference proteome</keyword>
<name>A0A919JCA6_9ACTN</name>
<evidence type="ECO:0000256" key="4">
    <source>
        <dbReference type="RuleBase" id="RU003476"/>
    </source>
</evidence>
<dbReference type="InterPro" id="IPR020084">
    <property type="entry name" value="NUDIX_hydrolase_CS"/>
</dbReference>
<dbReference type="PRINTS" id="PR00502">
    <property type="entry name" value="NUDIXFAMILY"/>
</dbReference>
<dbReference type="InterPro" id="IPR015797">
    <property type="entry name" value="NUDIX_hydrolase-like_dom_sf"/>
</dbReference>
<dbReference type="SUPFAM" id="SSF55811">
    <property type="entry name" value="Nudix"/>
    <property type="match status" value="1"/>
</dbReference>
<dbReference type="Pfam" id="PF00293">
    <property type="entry name" value="NUDIX"/>
    <property type="match status" value="1"/>
</dbReference>
<dbReference type="Proteomes" id="UP000647172">
    <property type="component" value="Unassembled WGS sequence"/>
</dbReference>
<evidence type="ECO:0000313" key="7">
    <source>
        <dbReference type="Proteomes" id="UP000647172"/>
    </source>
</evidence>
<dbReference type="PROSITE" id="PS00893">
    <property type="entry name" value="NUDIX_BOX"/>
    <property type="match status" value="1"/>
</dbReference>